<evidence type="ECO:0000256" key="14">
    <source>
        <dbReference type="ARBA" id="ARBA00022909"/>
    </source>
</evidence>
<evidence type="ECO:0000259" key="20">
    <source>
        <dbReference type="Pfam" id="PF08245"/>
    </source>
</evidence>
<dbReference type="Gene3D" id="3.90.190.20">
    <property type="entry name" value="Mur ligase, C-terminal domain"/>
    <property type="match status" value="1"/>
</dbReference>
<evidence type="ECO:0000256" key="7">
    <source>
        <dbReference type="ARBA" id="ARBA00013025"/>
    </source>
</evidence>
<gene>
    <name evidence="21" type="ORF">BBF96_07900</name>
</gene>
<evidence type="ECO:0000313" key="22">
    <source>
        <dbReference type="Proteomes" id="UP000267250"/>
    </source>
</evidence>
<dbReference type="PANTHER" id="PTHR11136:SF0">
    <property type="entry name" value="DIHYDROFOLATE SYNTHETASE-RELATED"/>
    <property type="match status" value="1"/>
</dbReference>
<evidence type="ECO:0000256" key="9">
    <source>
        <dbReference type="ARBA" id="ARBA00022598"/>
    </source>
</evidence>
<evidence type="ECO:0000256" key="6">
    <source>
        <dbReference type="ARBA" id="ARBA00013023"/>
    </source>
</evidence>
<dbReference type="KEGG" id="aft:BBF96_07900"/>
<dbReference type="GO" id="GO:0005737">
    <property type="term" value="C:cytoplasm"/>
    <property type="evidence" value="ECO:0007669"/>
    <property type="project" value="TreeGrafter"/>
</dbReference>
<dbReference type="Pfam" id="PF08245">
    <property type="entry name" value="Mur_ligase_M"/>
    <property type="match status" value="1"/>
</dbReference>
<evidence type="ECO:0000256" key="11">
    <source>
        <dbReference type="ARBA" id="ARBA00022741"/>
    </source>
</evidence>
<dbReference type="PROSITE" id="PS01012">
    <property type="entry name" value="FOLYLPOLYGLU_SYNT_2"/>
    <property type="match status" value="1"/>
</dbReference>
<evidence type="ECO:0000256" key="3">
    <source>
        <dbReference type="ARBA" id="ARBA00005150"/>
    </source>
</evidence>
<comment type="catalytic activity">
    <reaction evidence="16">
        <text>(6S)-5,6,7,8-tetrahydrofolyl-(gamma-L-Glu)(n) + L-glutamate + ATP = (6S)-5,6,7,8-tetrahydrofolyl-(gamma-L-Glu)(n+1) + ADP + phosphate + H(+)</text>
        <dbReference type="Rhea" id="RHEA:10580"/>
        <dbReference type="Rhea" id="RHEA-COMP:14738"/>
        <dbReference type="Rhea" id="RHEA-COMP:14740"/>
        <dbReference type="ChEBI" id="CHEBI:15378"/>
        <dbReference type="ChEBI" id="CHEBI:29985"/>
        <dbReference type="ChEBI" id="CHEBI:30616"/>
        <dbReference type="ChEBI" id="CHEBI:43474"/>
        <dbReference type="ChEBI" id="CHEBI:141005"/>
        <dbReference type="ChEBI" id="CHEBI:456216"/>
        <dbReference type="EC" id="6.3.2.17"/>
    </reaction>
</comment>
<evidence type="ECO:0000256" key="4">
    <source>
        <dbReference type="ARBA" id="ARBA00008276"/>
    </source>
</evidence>
<dbReference type="SUPFAM" id="SSF53244">
    <property type="entry name" value="MurD-like peptide ligases, peptide-binding domain"/>
    <property type="match status" value="1"/>
</dbReference>
<dbReference type="AlphaFoldDB" id="A0A3Q9HQH5"/>
<dbReference type="SUPFAM" id="SSF53623">
    <property type="entry name" value="MurD-like peptide ligases, catalytic domain"/>
    <property type="match status" value="1"/>
</dbReference>
<reference evidence="21 22" key="1">
    <citation type="submission" date="2016-07" db="EMBL/GenBank/DDBJ databases">
        <title>Genome and transcriptome analysis of iron-reducing fermentative bacteria Anoxybacter fermentans.</title>
        <authorList>
            <person name="Zeng X."/>
            <person name="Shao Z."/>
        </authorList>
    </citation>
    <scope>NUCLEOTIDE SEQUENCE [LARGE SCALE GENOMIC DNA]</scope>
    <source>
        <strain evidence="21 22">DY22613</strain>
    </source>
</reference>
<evidence type="ECO:0000256" key="2">
    <source>
        <dbReference type="ARBA" id="ARBA00004799"/>
    </source>
</evidence>
<keyword evidence="11 18" id="KW-0547">Nucleotide-binding</keyword>
<dbReference type="GO" id="GO:0046656">
    <property type="term" value="P:folic acid biosynthetic process"/>
    <property type="evidence" value="ECO:0007669"/>
    <property type="project" value="UniProtKB-KW"/>
</dbReference>
<feature type="domain" description="Mur ligase C-terminal" evidence="19">
    <location>
        <begin position="300"/>
        <end position="420"/>
    </location>
</feature>
<name>A0A3Q9HQH5_9FIRM</name>
<evidence type="ECO:0000256" key="12">
    <source>
        <dbReference type="ARBA" id="ARBA00022840"/>
    </source>
</evidence>
<dbReference type="InterPro" id="IPR004101">
    <property type="entry name" value="Mur_ligase_C"/>
</dbReference>
<dbReference type="PIRSF" id="PIRSF001563">
    <property type="entry name" value="Folylpolyglu_synth"/>
    <property type="match status" value="1"/>
</dbReference>
<evidence type="ECO:0000313" key="21">
    <source>
        <dbReference type="EMBL" id="AZR73312.1"/>
    </source>
</evidence>
<dbReference type="Pfam" id="PF02875">
    <property type="entry name" value="Mur_ligase_C"/>
    <property type="match status" value="1"/>
</dbReference>
<dbReference type="NCBIfam" id="TIGR01499">
    <property type="entry name" value="folC"/>
    <property type="match status" value="1"/>
</dbReference>
<dbReference type="FunFam" id="3.40.1190.10:FF:000004">
    <property type="entry name" value="Dihydrofolate synthase/folylpolyglutamate synthase"/>
    <property type="match status" value="1"/>
</dbReference>
<dbReference type="Proteomes" id="UP000267250">
    <property type="component" value="Chromosome"/>
</dbReference>
<evidence type="ECO:0000256" key="15">
    <source>
        <dbReference type="ARBA" id="ARBA00030592"/>
    </source>
</evidence>
<comment type="cofactor">
    <cofactor evidence="1">
        <name>Mg(2+)</name>
        <dbReference type="ChEBI" id="CHEBI:18420"/>
    </cofactor>
</comment>
<evidence type="ECO:0000256" key="13">
    <source>
        <dbReference type="ARBA" id="ARBA00022842"/>
    </source>
</evidence>
<dbReference type="InterPro" id="IPR036565">
    <property type="entry name" value="Mur-like_cat_sf"/>
</dbReference>
<dbReference type="InterPro" id="IPR001645">
    <property type="entry name" value="Folylpolyglutamate_synth"/>
</dbReference>
<sequence length="439" mass="49026">MMNYMDYINSFSKFKMGGGYRPGLERVKAALKELGNPEREVKIIHVAGTNGKGSTSAMMASILKQAGYRVGFYSSPHLHHFRERFRINGVPISKEELELMVKKVKPVIEEISKDPKLGRPSFFEVVTVIAFVYFAYKKVDALVLEVGLGGRLDATNVVYPLISVITSIGHDHTEYLGTTLSEIAFEKAGIIKENVAVVTGVQDKEAFATIEKVAKDKNAPLYAPLREAEWTKKEENLIKQKIDLTLESQFYHDLEIGLLGEHQIRNAIVALKTILLLKEHFPAVDEQAIRRGFKEVKWPGRLELIRENPSVLLDGAHNIEGIEALALFLERVKNNFDHLYLVMSILKDKDVDPMVRRIAPLASGIIFTQNHNLRASSGEDLARILEGEEVDIKVIPDFATAIHKAIIEAKSSDLVCITGSLYTIAEAREILLPGDQGIL</sequence>
<keyword evidence="14" id="KW-0289">Folate biosynthesis</keyword>
<dbReference type="EC" id="6.3.2.17" evidence="7"/>
<organism evidence="21 22">
    <name type="scientific">Anoxybacter fermentans</name>
    <dbReference type="NCBI Taxonomy" id="1323375"/>
    <lineage>
        <taxon>Bacteria</taxon>
        <taxon>Bacillati</taxon>
        <taxon>Bacillota</taxon>
        <taxon>Clostridia</taxon>
        <taxon>Halanaerobiales</taxon>
        <taxon>Anoxybacter</taxon>
    </lineage>
</organism>
<evidence type="ECO:0000256" key="16">
    <source>
        <dbReference type="ARBA" id="ARBA00047493"/>
    </source>
</evidence>
<keyword evidence="12 18" id="KW-0067">ATP-binding</keyword>
<comment type="pathway">
    <text evidence="2">Cofactor biosynthesis; tetrahydrofolate biosynthesis; 7,8-dihydrofolate from 2-amino-4-hydroxy-6-hydroxymethyl-7,8-dihydropteridine diphosphate and 4-aminobenzoate: step 2/2.</text>
</comment>
<evidence type="ECO:0000256" key="1">
    <source>
        <dbReference type="ARBA" id="ARBA00001946"/>
    </source>
</evidence>
<protein>
    <recommendedName>
        <fullName evidence="8">Dihydrofolate synthase/folylpolyglutamate synthase</fullName>
        <ecNumber evidence="6">6.3.2.12</ecNumber>
        <ecNumber evidence="7">6.3.2.17</ecNumber>
    </recommendedName>
    <alternativeName>
        <fullName evidence="15">Tetrahydrofolylpolyglutamate synthase</fullName>
    </alternativeName>
</protein>
<evidence type="ECO:0000259" key="19">
    <source>
        <dbReference type="Pfam" id="PF02875"/>
    </source>
</evidence>
<evidence type="ECO:0000256" key="17">
    <source>
        <dbReference type="ARBA" id="ARBA00049161"/>
    </source>
</evidence>
<dbReference type="GO" id="GO:0004326">
    <property type="term" value="F:tetrahydrofolylpolyglutamate synthase activity"/>
    <property type="evidence" value="ECO:0007669"/>
    <property type="project" value="UniProtKB-EC"/>
</dbReference>
<evidence type="ECO:0000256" key="10">
    <source>
        <dbReference type="ARBA" id="ARBA00022723"/>
    </source>
</evidence>
<dbReference type="EMBL" id="CP016379">
    <property type="protein sequence ID" value="AZR73312.1"/>
    <property type="molecule type" value="Genomic_DNA"/>
</dbReference>
<dbReference type="InterPro" id="IPR018109">
    <property type="entry name" value="Folylpolyglutamate_synth_CS"/>
</dbReference>
<keyword evidence="9 18" id="KW-0436">Ligase</keyword>
<comment type="subunit">
    <text evidence="5">Monomer.</text>
</comment>
<dbReference type="InterPro" id="IPR036615">
    <property type="entry name" value="Mur_ligase_C_dom_sf"/>
</dbReference>
<dbReference type="GO" id="GO:0005524">
    <property type="term" value="F:ATP binding"/>
    <property type="evidence" value="ECO:0007669"/>
    <property type="project" value="UniProtKB-KW"/>
</dbReference>
<keyword evidence="22" id="KW-1185">Reference proteome</keyword>
<comment type="similarity">
    <text evidence="4 18">Belongs to the folylpolyglutamate synthase family.</text>
</comment>
<dbReference type="OrthoDB" id="9809356at2"/>
<dbReference type="PROSITE" id="PS01011">
    <property type="entry name" value="FOLYLPOLYGLU_SYNT_1"/>
    <property type="match status" value="1"/>
</dbReference>
<dbReference type="Gene3D" id="3.40.1190.10">
    <property type="entry name" value="Mur-like, catalytic domain"/>
    <property type="match status" value="1"/>
</dbReference>
<dbReference type="GO" id="GO:0008841">
    <property type="term" value="F:dihydrofolate synthase activity"/>
    <property type="evidence" value="ECO:0007669"/>
    <property type="project" value="UniProtKB-EC"/>
</dbReference>
<comment type="catalytic activity">
    <reaction evidence="17">
        <text>7,8-dihydropteroate + L-glutamate + ATP = 7,8-dihydrofolate + ADP + phosphate + H(+)</text>
        <dbReference type="Rhea" id="RHEA:23584"/>
        <dbReference type="ChEBI" id="CHEBI:15378"/>
        <dbReference type="ChEBI" id="CHEBI:17839"/>
        <dbReference type="ChEBI" id="CHEBI:29985"/>
        <dbReference type="ChEBI" id="CHEBI:30616"/>
        <dbReference type="ChEBI" id="CHEBI:43474"/>
        <dbReference type="ChEBI" id="CHEBI:57451"/>
        <dbReference type="ChEBI" id="CHEBI:456216"/>
        <dbReference type="EC" id="6.3.2.12"/>
    </reaction>
</comment>
<evidence type="ECO:0000256" key="18">
    <source>
        <dbReference type="PIRNR" id="PIRNR001563"/>
    </source>
</evidence>
<dbReference type="EC" id="6.3.2.12" evidence="6"/>
<feature type="domain" description="Mur ligase central" evidence="20">
    <location>
        <begin position="46"/>
        <end position="271"/>
    </location>
</feature>
<dbReference type="GO" id="GO:0046872">
    <property type="term" value="F:metal ion binding"/>
    <property type="evidence" value="ECO:0007669"/>
    <property type="project" value="UniProtKB-KW"/>
</dbReference>
<keyword evidence="10" id="KW-0479">Metal-binding</keyword>
<proteinExistence type="inferred from homology"/>
<comment type="pathway">
    <text evidence="3">Cofactor biosynthesis; tetrahydrofolylpolyglutamate biosynthesis.</text>
</comment>
<keyword evidence="13" id="KW-0460">Magnesium</keyword>
<dbReference type="PANTHER" id="PTHR11136">
    <property type="entry name" value="FOLYLPOLYGLUTAMATE SYNTHASE-RELATED"/>
    <property type="match status" value="1"/>
</dbReference>
<evidence type="ECO:0000256" key="5">
    <source>
        <dbReference type="ARBA" id="ARBA00011245"/>
    </source>
</evidence>
<accession>A0A3Q9HQH5</accession>
<dbReference type="InterPro" id="IPR013221">
    <property type="entry name" value="Mur_ligase_cen"/>
</dbReference>
<evidence type="ECO:0000256" key="8">
    <source>
        <dbReference type="ARBA" id="ARBA00019357"/>
    </source>
</evidence>